<evidence type="ECO:0000256" key="3">
    <source>
        <dbReference type="ARBA" id="ARBA00023125"/>
    </source>
</evidence>
<organism evidence="6 7">
    <name type="scientific">Nesterenkonia halobia</name>
    <dbReference type="NCBI Taxonomy" id="37922"/>
    <lineage>
        <taxon>Bacteria</taxon>
        <taxon>Bacillati</taxon>
        <taxon>Actinomycetota</taxon>
        <taxon>Actinomycetes</taxon>
        <taxon>Micrococcales</taxon>
        <taxon>Micrococcaceae</taxon>
        <taxon>Nesterenkonia</taxon>
    </lineage>
</organism>
<sequence>MDTRHLTYFIAIVDHGGFGRAATALHVSQPSLSQAIKQFERSLGVQLFHRVGRGVALSEPGRQLVKPARQVLRGLDSARDAVTSTRDLDHGTVDLIATPSPAIEPLTTLTARFRRRHSGMDVAVAAAFTPDEAVEAVRSGAAELGLLGSAGTPTTADLALLPLEKQSLILISPPGTEGPGTVRSEDLDGLDVVTSPRGSLMRQLVDQVLATGTRIRVVAEVTHRTSLLPLVLADVGHSVMPESWRDLALAAGCRVRRLEPAVHLDVSLVYHLRDLTPGAHAFLSIAEEHATPT</sequence>
<evidence type="ECO:0000256" key="4">
    <source>
        <dbReference type="ARBA" id="ARBA00023163"/>
    </source>
</evidence>
<evidence type="ECO:0000259" key="5">
    <source>
        <dbReference type="PROSITE" id="PS50931"/>
    </source>
</evidence>
<dbReference type="InterPro" id="IPR050950">
    <property type="entry name" value="HTH-type_LysR_regulators"/>
</dbReference>
<dbReference type="Pfam" id="PF03466">
    <property type="entry name" value="LysR_substrate"/>
    <property type="match status" value="1"/>
</dbReference>
<dbReference type="InterPro" id="IPR005119">
    <property type="entry name" value="LysR_subst-bd"/>
</dbReference>
<keyword evidence="2" id="KW-0805">Transcription regulation</keyword>
<dbReference type="Gene3D" id="3.40.190.10">
    <property type="entry name" value="Periplasmic binding protein-like II"/>
    <property type="match status" value="2"/>
</dbReference>
<dbReference type="SUPFAM" id="SSF53850">
    <property type="entry name" value="Periplasmic binding protein-like II"/>
    <property type="match status" value="1"/>
</dbReference>
<gene>
    <name evidence="6" type="ORF">GCM10020260_09400</name>
</gene>
<keyword evidence="4" id="KW-0804">Transcription</keyword>
<dbReference type="InterPro" id="IPR000847">
    <property type="entry name" value="LysR_HTH_N"/>
</dbReference>
<dbReference type="InterPro" id="IPR036390">
    <property type="entry name" value="WH_DNA-bd_sf"/>
</dbReference>
<dbReference type="SUPFAM" id="SSF46785">
    <property type="entry name" value="Winged helix' DNA-binding domain"/>
    <property type="match status" value="1"/>
</dbReference>
<evidence type="ECO:0000256" key="2">
    <source>
        <dbReference type="ARBA" id="ARBA00023015"/>
    </source>
</evidence>
<dbReference type="PROSITE" id="PS50931">
    <property type="entry name" value="HTH_LYSR"/>
    <property type="match status" value="1"/>
</dbReference>
<dbReference type="Pfam" id="PF00126">
    <property type="entry name" value="HTH_1"/>
    <property type="match status" value="1"/>
</dbReference>
<dbReference type="InterPro" id="IPR036388">
    <property type="entry name" value="WH-like_DNA-bd_sf"/>
</dbReference>
<comment type="similarity">
    <text evidence="1">Belongs to the LysR transcriptional regulatory family.</text>
</comment>
<evidence type="ECO:0000256" key="1">
    <source>
        <dbReference type="ARBA" id="ARBA00009437"/>
    </source>
</evidence>
<feature type="domain" description="HTH lysR-type" evidence="5">
    <location>
        <begin position="1"/>
        <end position="58"/>
    </location>
</feature>
<dbReference type="Proteomes" id="UP001501736">
    <property type="component" value="Unassembled WGS sequence"/>
</dbReference>
<dbReference type="PANTHER" id="PTHR30419">
    <property type="entry name" value="HTH-TYPE TRANSCRIPTIONAL REGULATOR YBHD"/>
    <property type="match status" value="1"/>
</dbReference>
<keyword evidence="3" id="KW-0238">DNA-binding</keyword>
<accession>A0ABP6REY9</accession>
<reference evidence="7" key="1">
    <citation type="journal article" date="2019" name="Int. J. Syst. Evol. Microbiol.">
        <title>The Global Catalogue of Microorganisms (GCM) 10K type strain sequencing project: providing services to taxonomists for standard genome sequencing and annotation.</title>
        <authorList>
            <consortium name="The Broad Institute Genomics Platform"/>
            <consortium name="The Broad Institute Genome Sequencing Center for Infectious Disease"/>
            <person name="Wu L."/>
            <person name="Ma J."/>
        </authorList>
    </citation>
    <scope>NUCLEOTIDE SEQUENCE [LARGE SCALE GENOMIC DNA]</scope>
    <source>
        <strain evidence="7">JCM 11483</strain>
    </source>
</reference>
<evidence type="ECO:0000313" key="7">
    <source>
        <dbReference type="Proteomes" id="UP001501736"/>
    </source>
</evidence>
<evidence type="ECO:0000313" key="6">
    <source>
        <dbReference type="EMBL" id="GAA3282405.1"/>
    </source>
</evidence>
<dbReference type="RefSeq" id="WP_344718693.1">
    <property type="nucleotide sequence ID" value="NZ_BAAAYG010000003.1"/>
</dbReference>
<protein>
    <submittedName>
        <fullName evidence="6">LysR family transcriptional regulator</fullName>
    </submittedName>
</protein>
<dbReference type="EMBL" id="BAAAYG010000003">
    <property type="protein sequence ID" value="GAA3282405.1"/>
    <property type="molecule type" value="Genomic_DNA"/>
</dbReference>
<dbReference type="PRINTS" id="PR00039">
    <property type="entry name" value="HTHLYSR"/>
</dbReference>
<keyword evidence="7" id="KW-1185">Reference proteome</keyword>
<name>A0ABP6REY9_9MICC</name>
<dbReference type="Gene3D" id="1.10.10.10">
    <property type="entry name" value="Winged helix-like DNA-binding domain superfamily/Winged helix DNA-binding domain"/>
    <property type="match status" value="1"/>
</dbReference>
<proteinExistence type="inferred from homology"/>
<comment type="caution">
    <text evidence="6">The sequence shown here is derived from an EMBL/GenBank/DDBJ whole genome shotgun (WGS) entry which is preliminary data.</text>
</comment>